<feature type="region of interest" description="Disordered" evidence="1">
    <location>
        <begin position="42"/>
        <end position="73"/>
    </location>
</feature>
<keyword evidence="3" id="KW-1185">Reference proteome</keyword>
<name>A0A4Z2ISH6_9TELE</name>
<accession>A0A4Z2ISH6</accession>
<gene>
    <name evidence="2" type="ORF">EYF80_009557</name>
</gene>
<dbReference type="AlphaFoldDB" id="A0A4Z2ISH6"/>
<evidence type="ECO:0000313" key="3">
    <source>
        <dbReference type="Proteomes" id="UP000314294"/>
    </source>
</evidence>
<dbReference type="Proteomes" id="UP000314294">
    <property type="component" value="Unassembled WGS sequence"/>
</dbReference>
<protein>
    <submittedName>
        <fullName evidence="2">Uncharacterized protein</fullName>
    </submittedName>
</protein>
<reference evidence="2 3" key="1">
    <citation type="submission" date="2019-03" db="EMBL/GenBank/DDBJ databases">
        <title>First draft genome of Liparis tanakae, snailfish: a comprehensive survey of snailfish specific genes.</title>
        <authorList>
            <person name="Kim W."/>
            <person name="Song I."/>
            <person name="Jeong J.-H."/>
            <person name="Kim D."/>
            <person name="Kim S."/>
            <person name="Ryu S."/>
            <person name="Song J.Y."/>
            <person name="Lee S.K."/>
        </authorList>
    </citation>
    <scope>NUCLEOTIDE SEQUENCE [LARGE SCALE GENOMIC DNA]</scope>
    <source>
        <tissue evidence="2">Muscle</tissue>
    </source>
</reference>
<dbReference type="EMBL" id="SRLO01000056">
    <property type="protein sequence ID" value="TNN80232.1"/>
    <property type="molecule type" value="Genomic_DNA"/>
</dbReference>
<comment type="caution">
    <text evidence="2">The sequence shown here is derived from an EMBL/GenBank/DDBJ whole genome shotgun (WGS) entry which is preliminary data.</text>
</comment>
<proteinExistence type="predicted"/>
<evidence type="ECO:0000256" key="1">
    <source>
        <dbReference type="SAM" id="MobiDB-lite"/>
    </source>
</evidence>
<sequence length="103" mass="10825">MDNGGKGRRRVDEMPSHTLNSVCVVSCLLWSEPAKSLAALKPEQHGGELNHSPATCESKLPADGRTDTQSGDGRTNWSVAFTLGSVAPEAEASLVNHAVLGLT</sequence>
<organism evidence="2 3">
    <name type="scientific">Liparis tanakae</name>
    <name type="common">Tanaka's snailfish</name>
    <dbReference type="NCBI Taxonomy" id="230148"/>
    <lineage>
        <taxon>Eukaryota</taxon>
        <taxon>Metazoa</taxon>
        <taxon>Chordata</taxon>
        <taxon>Craniata</taxon>
        <taxon>Vertebrata</taxon>
        <taxon>Euteleostomi</taxon>
        <taxon>Actinopterygii</taxon>
        <taxon>Neopterygii</taxon>
        <taxon>Teleostei</taxon>
        <taxon>Neoteleostei</taxon>
        <taxon>Acanthomorphata</taxon>
        <taxon>Eupercaria</taxon>
        <taxon>Perciformes</taxon>
        <taxon>Cottioidei</taxon>
        <taxon>Cottales</taxon>
        <taxon>Liparidae</taxon>
        <taxon>Liparis</taxon>
    </lineage>
</organism>
<evidence type="ECO:0000313" key="2">
    <source>
        <dbReference type="EMBL" id="TNN80232.1"/>
    </source>
</evidence>